<keyword evidence="8 10" id="KW-0333">Golgi apparatus</keyword>
<keyword evidence="4" id="KW-0808">Transferase</keyword>
<keyword evidence="11" id="KW-1185">Reference proteome</keyword>
<dbReference type="EC" id="2.4.1.-" evidence="10"/>
<keyword evidence="3 10" id="KW-0328">Glycosyltransferase</keyword>
<evidence type="ECO:0000256" key="8">
    <source>
        <dbReference type="ARBA" id="ARBA00023034"/>
    </source>
</evidence>
<dbReference type="GO" id="GO:0006493">
    <property type="term" value="P:protein O-linked glycosylation"/>
    <property type="evidence" value="ECO:0007669"/>
    <property type="project" value="TreeGrafter"/>
</dbReference>
<evidence type="ECO:0000256" key="10">
    <source>
        <dbReference type="RuleBase" id="RU363063"/>
    </source>
</evidence>
<sequence length="423" mass="49543">LPRTTNSLESWHRVLQSTFACLHPDFFRFMDGILNENLRTNAICVKLDAGEQVPLYSRTEYRQANERLLNLIRNYHNSDEDDYLTQCVNYFVPDWWIYGTICIAAGILNIFANADCPFWRFLASTVIVLGTIETLVEQSSFLNIEARDALTGQTLPSARDELATEVNGLETIEGIEIKNMTICENLNLIKEIWENCKKLTFCYPILPANINWKINKRFEINKLNDNGRKCNEFSIIKNELSVLGRSRDLIVNKNILNKIVDRCPKYMIELVISQWFIIKFKNKQIIYYIEKPDTPPCTDETKLVILIPIRRYSLNLRNEIRNTYLNETFEGRVTARFIIADPPYSLSSEEQNMLFEEQYKHRDIISFNGFDDVYKNLHLKVMAAFQWKWKFCSNAEWTLKVDDDMAVHIPRLIFGLIINLKMN</sequence>
<keyword evidence="7" id="KW-1133">Transmembrane helix</keyword>
<keyword evidence="9" id="KW-0472">Membrane</keyword>
<evidence type="ECO:0000256" key="3">
    <source>
        <dbReference type="ARBA" id="ARBA00022676"/>
    </source>
</evidence>
<dbReference type="GO" id="GO:0032259">
    <property type="term" value="P:methylation"/>
    <property type="evidence" value="ECO:0007669"/>
    <property type="project" value="InterPro"/>
</dbReference>
<dbReference type="Pfam" id="PF01762">
    <property type="entry name" value="Galactosyl_T"/>
    <property type="match status" value="1"/>
</dbReference>
<dbReference type="PANTHER" id="PTHR11214:SF3">
    <property type="entry name" value="BETA-1,3-GALACTOSYLTRANSFERASE 6"/>
    <property type="match status" value="1"/>
</dbReference>
<dbReference type="InterPro" id="IPR002659">
    <property type="entry name" value="Glyco_trans_31"/>
</dbReference>
<evidence type="ECO:0000256" key="5">
    <source>
        <dbReference type="ARBA" id="ARBA00022692"/>
    </source>
</evidence>
<evidence type="ECO:0000256" key="1">
    <source>
        <dbReference type="ARBA" id="ARBA00004323"/>
    </source>
</evidence>
<keyword evidence="6" id="KW-0735">Signal-anchor</keyword>
<evidence type="ECO:0000256" key="4">
    <source>
        <dbReference type="ARBA" id="ARBA00022679"/>
    </source>
</evidence>
<organism evidence="11 12">
    <name type="scientific">Meloidogyne floridensis</name>
    <dbReference type="NCBI Taxonomy" id="298350"/>
    <lineage>
        <taxon>Eukaryota</taxon>
        <taxon>Metazoa</taxon>
        <taxon>Ecdysozoa</taxon>
        <taxon>Nematoda</taxon>
        <taxon>Chromadorea</taxon>
        <taxon>Rhabditida</taxon>
        <taxon>Tylenchina</taxon>
        <taxon>Tylenchomorpha</taxon>
        <taxon>Tylenchoidea</taxon>
        <taxon>Meloidogynidae</taxon>
        <taxon>Meloidogyninae</taxon>
        <taxon>Meloidogyne</taxon>
    </lineage>
</organism>
<name>A0A915NQ40_9BILA</name>
<keyword evidence="5" id="KW-0812">Transmembrane</keyword>
<dbReference type="GO" id="GO:0000139">
    <property type="term" value="C:Golgi membrane"/>
    <property type="evidence" value="ECO:0007669"/>
    <property type="project" value="UniProtKB-SubCell"/>
</dbReference>
<accession>A0A915NQ40</accession>
<dbReference type="PROSITE" id="PS00092">
    <property type="entry name" value="N6_MTASE"/>
    <property type="match status" value="1"/>
</dbReference>
<evidence type="ECO:0000256" key="9">
    <source>
        <dbReference type="ARBA" id="ARBA00023136"/>
    </source>
</evidence>
<dbReference type="Gene3D" id="3.90.550.50">
    <property type="match status" value="1"/>
</dbReference>
<dbReference type="GO" id="GO:0003676">
    <property type="term" value="F:nucleic acid binding"/>
    <property type="evidence" value="ECO:0007669"/>
    <property type="project" value="InterPro"/>
</dbReference>
<proteinExistence type="inferred from homology"/>
<protein>
    <recommendedName>
        <fullName evidence="10">Hexosyltransferase</fullName>
        <ecNumber evidence="10">2.4.1.-</ecNumber>
    </recommendedName>
</protein>
<evidence type="ECO:0000256" key="6">
    <source>
        <dbReference type="ARBA" id="ARBA00022968"/>
    </source>
</evidence>
<dbReference type="InterPro" id="IPR002052">
    <property type="entry name" value="DNA_methylase_N6_adenine_CS"/>
</dbReference>
<dbReference type="GO" id="GO:0016758">
    <property type="term" value="F:hexosyltransferase activity"/>
    <property type="evidence" value="ECO:0007669"/>
    <property type="project" value="InterPro"/>
</dbReference>
<comment type="subcellular location">
    <subcellularLocation>
        <location evidence="1 10">Golgi apparatus membrane</location>
        <topology evidence="1 10">Single-pass type II membrane protein</topology>
    </subcellularLocation>
</comment>
<evidence type="ECO:0000313" key="12">
    <source>
        <dbReference type="WBParaSite" id="scf7180000419807.g4358"/>
    </source>
</evidence>
<reference evidence="12" key="1">
    <citation type="submission" date="2022-11" db="UniProtKB">
        <authorList>
            <consortium name="WormBaseParasite"/>
        </authorList>
    </citation>
    <scope>IDENTIFICATION</scope>
</reference>
<comment type="similarity">
    <text evidence="2 10">Belongs to the glycosyltransferase 31 family.</text>
</comment>
<evidence type="ECO:0000313" key="11">
    <source>
        <dbReference type="Proteomes" id="UP000887560"/>
    </source>
</evidence>
<evidence type="ECO:0000256" key="7">
    <source>
        <dbReference type="ARBA" id="ARBA00022989"/>
    </source>
</evidence>
<dbReference type="GO" id="GO:0008168">
    <property type="term" value="F:methyltransferase activity"/>
    <property type="evidence" value="ECO:0007669"/>
    <property type="project" value="InterPro"/>
</dbReference>
<dbReference type="Proteomes" id="UP000887560">
    <property type="component" value="Unplaced"/>
</dbReference>
<dbReference type="PANTHER" id="PTHR11214">
    <property type="entry name" value="BETA-1,3-N-ACETYLGLUCOSAMINYLTRANSFERASE"/>
    <property type="match status" value="1"/>
</dbReference>
<evidence type="ECO:0000256" key="2">
    <source>
        <dbReference type="ARBA" id="ARBA00008661"/>
    </source>
</evidence>
<dbReference type="WBParaSite" id="scf7180000419807.g4358">
    <property type="protein sequence ID" value="scf7180000419807.g4358"/>
    <property type="gene ID" value="scf7180000419807.g4358"/>
</dbReference>
<dbReference type="AlphaFoldDB" id="A0A915NQ40"/>